<keyword evidence="1" id="KW-0472">Membrane</keyword>
<protein>
    <submittedName>
        <fullName evidence="3">Uncharacterized protein</fullName>
    </submittedName>
</protein>
<organism evidence="3 4">
    <name type="scientific">Cercopithifilaria johnstoni</name>
    <dbReference type="NCBI Taxonomy" id="2874296"/>
    <lineage>
        <taxon>Eukaryota</taxon>
        <taxon>Metazoa</taxon>
        <taxon>Ecdysozoa</taxon>
        <taxon>Nematoda</taxon>
        <taxon>Chromadorea</taxon>
        <taxon>Rhabditida</taxon>
        <taxon>Spirurina</taxon>
        <taxon>Spiruromorpha</taxon>
        <taxon>Filarioidea</taxon>
        <taxon>Onchocercidae</taxon>
        <taxon>Cercopithifilaria</taxon>
    </lineage>
</organism>
<dbReference type="Proteomes" id="UP000746747">
    <property type="component" value="Unassembled WGS sequence"/>
</dbReference>
<dbReference type="AlphaFoldDB" id="A0A8J2LWW1"/>
<accession>A0A8J2LWW1</accession>
<evidence type="ECO:0000313" key="4">
    <source>
        <dbReference type="Proteomes" id="UP000746747"/>
    </source>
</evidence>
<dbReference type="OrthoDB" id="5787496at2759"/>
<evidence type="ECO:0000256" key="2">
    <source>
        <dbReference type="SAM" id="SignalP"/>
    </source>
</evidence>
<sequence length="157" mass="17950">MRQALCTVVGIYSCSLFVVQAERVQCGGTVSSETRRHVDAYVCPTKLHREIENRCCNPPKFNCCREPTFFENHLTATLSTLLIVTFALLTTVIVICLCWEKCLLHKIIRKKPKLDYIARPEETEHLNGLSLPNEYCSEGHAYEVNTDIIYRPNKDSL</sequence>
<comment type="caution">
    <text evidence="3">The sequence shown here is derived from an EMBL/GenBank/DDBJ whole genome shotgun (WGS) entry which is preliminary data.</text>
</comment>
<proteinExistence type="predicted"/>
<evidence type="ECO:0000313" key="3">
    <source>
        <dbReference type="EMBL" id="CAG9530744.1"/>
    </source>
</evidence>
<reference evidence="3" key="1">
    <citation type="submission" date="2021-09" db="EMBL/GenBank/DDBJ databases">
        <authorList>
            <consortium name="Pathogen Informatics"/>
        </authorList>
    </citation>
    <scope>NUCLEOTIDE SEQUENCE</scope>
</reference>
<dbReference type="EMBL" id="CAKAEH010000356">
    <property type="protein sequence ID" value="CAG9530744.1"/>
    <property type="molecule type" value="Genomic_DNA"/>
</dbReference>
<evidence type="ECO:0000256" key="1">
    <source>
        <dbReference type="SAM" id="Phobius"/>
    </source>
</evidence>
<keyword evidence="1" id="KW-1133">Transmembrane helix</keyword>
<keyword evidence="2" id="KW-0732">Signal</keyword>
<feature type="chain" id="PRO_5035272282" evidence="2">
    <location>
        <begin position="22"/>
        <end position="157"/>
    </location>
</feature>
<feature type="signal peptide" evidence="2">
    <location>
        <begin position="1"/>
        <end position="21"/>
    </location>
</feature>
<keyword evidence="4" id="KW-1185">Reference proteome</keyword>
<name>A0A8J2LWW1_9BILA</name>
<feature type="transmembrane region" description="Helical" evidence="1">
    <location>
        <begin position="76"/>
        <end position="99"/>
    </location>
</feature>
<gene>
    <name evidence="3" type="ORF">CJOHNSTONI_LOCUS1204</name>
</gene>
<keyword evidence="1" id="KW-0812">Transmembrane</keyword>